<evidence type="ECO:0000256" key="4">
    <source>
        <dbReference type="ARBA" id="ARBA00022729"/>
    </source>
</evidence>
<dbReference type="SUPFAM" id="SSF53807">
    <property type="entry name" value="Helical backbone' metal receptor"/>
    <property type="match status" value="1"/>
</dbReference>
<accession>A0A6L8V840</accession>
<feature type="domain" description="Fe/B12 periplasmic-binding" evidence="12">
    <location>
        <begin position="395"/>
        <end position="656"/>
    </location>
</feature>
<evidence type="ECO:0000259" key="12">
    <source>
        <dbReference type="PROSITE" id="PS50983"/>
    </source>
</evidence>
<dbReference type="PROSITE" id="PS00041">
    <property type="entry name" value="HTH_ARAC_FAMILY_1"/>
    <property type="match status" value="1"/>
</dbReference>
<evidence type="ECO:0000256" key="1">
    <source>
        <dbReference type="ARBA" id="ARBA00004193"/>
    </source>
</evidence>
<dbReference type="SMART" id="SM00342">
    <property type="entry name" value="HTH_ARAC"/>
    <property type="match status" value="1"/>
</dbReference>
<evidence type="ECO:0000256" key="3">
    <source>
        <dbReference type="ARBA" id="ARBA00022448"/>
    </source>
</evidence>
<proteinExistence type="inferred from homology"/>
<name>A0A6L8V840_9BACL</name>
<dbReference type="AlphaFoldDB" id="A0A6L8V840"/>
<feature type="region of interest" description="Disordered" evidence="10">
    <location>
        <begin position="349"/>
        <end position="371"/>
    </location>
</feature>
<dbReference type="SUPFAM" id="SSF46689">
    <property type="entry name" value="Homeodomain-like"/>
    <property type="match status" value="2"/>
</dbReference>
<dbReference type="GO" id="GO:0003700">
    <property type="term" value="F:DNA-binding transcription factor activity"/>
    <property type="evidence" value="ECO:0007669"/>
    <property type="project" value="InterPro"/>
</dbReference>
<keyword evidence="4" id="KW-0732">Signal</keyword>
<keyword evidence="6" id="KW-0238">DNA-binding</keyword>
<dbReference type="Pfam" id="PF12833">
    <property type="entry name" value="HTH_18"/>
    <property type="match status" value="1"/>
</dbReference>
<comment type="caution">
    <text evidence="13">The sequence shown here is derived from an EMBL/GenBank/DDBJ whole genome shotgun (WGS) entry which is preliminary data.</text>
</comment>
<organism evidence="13 14">
    <name type="scientific">Paenibacillus silvestris</name>
    <dbReference type="NCBI Taxonomy" id="2606219"/>
    <lineage>
        <taxon>Bacteria</taxon>
        <taxon>Bacillati</taxon>
        <taxon>Bacillota</taxon>
        <taxon>Bacilli</taxon>
        <taxon>Bacillales</taxon>
        <taxon>Paenibacillaceae</taxon>
        <taxon>Paenibacillus</taxon>
    </lineage>
</organism>
<dbReference type="InterPro" id="IPR011051">
    <property type="entry name" value="RmlC_Cupin_sf"/>
</dbReference>
<evidence type="ECO:0000313" key="13">
    <source>
        <dbReference type="EMBL" id="MZQ85816.1"/>
    </source>
</evidence>
<gene>
    <name evidence="13" type="ORF">GQF01_27295</name>
</gene>
<dbReference type="Proteomes" id="UP000481087">
    <property type="component" value="Unassembled WGS sequence"/>
</dbReference>
<dbReference type="RefSeq" id="WP_161410136.1">
    <property type="nucleotide sequence ID" value="NZ_WTUZ01000036.1"/>
</dbReference>
<dbReference type="PROSITE" id="PS50983">
    <property type="entry name" value="FE_B12_PBP"/>
    <property type="match status" value="1"/>
</dbReference>
<dbReference type="Pfam" id="PF01497">
    <property type="entry name" value="Peripla_BP_2"/>
    <property type="match status" value="1"/>
</dbReference>
<keyword evidence="3" id="KW-0813">Transport</keyword>
<keyword evidence="7" id="KW-0564">Palmitate</keyword>
<feature type="domain" description="HTH araC/xylS-type" evidence="11">
    <location>
        <begin position="176"/>
        <end position="274"/>
    </location>
</feature>
<evidence type="ECO:0000313" key="14">
    <source>
        <dbReference type="Proteomes" id="UP000481087"/>
    </source>
</evidence>
<dbReference type="EMBL" id="WTUZ01000036">
    <property type="protein sequence ID" value="MZQ85816.1"/>
    <property type="molecule type" value="Genomic_DNA"/>
</dbReference>
<feature type="compositionally biased region" description="Low complexity" evidence="10">
    <location>
        <begin position="349"/>
        <end position="361"/>
    </location>
</feature>
<dbReference type="GO" id="GO:0043565">
    <property type="term" value="F:sequence-specific DNA binding"/>
    <property type="evidence" value="ECO:0007669"/>
    <property type="project" value="InterPro"/>
</dbReference>
<evidence type="ECO:0000256" key="6">
    <source>
        <dbReference type="ARBA" id="ARBA00023125"/>
    </source>
</evidence>
<dbReference type="CDD" id="cd01146">
    <property type="entry name" value="FhuD"/>
    <property type="match status" value="1"/>
</dbReference>
<dbReference type="InterPro" id="IPR002491">
    <property type="entry name" value="ABC_transptr_periplasmic_BD"/>
</dbReference>
<dbReference type="PROSITE" id="PS01124">
    <property type="entry name" value="HTH_ARAC_FAMILY_2"/>
    <property type="match status" value="1"/>
</dbReference>
<dbReference type="SUPFAM" id="SSF51182">
    <property type="entry name" value="RmlC-like cupins"/>
    <property type="match status" value="1"/>
</dbReference>
<dbReference type="GO" id="GO:0005886">
    <property type="term" value="C:plasma membrane"/>
    <property type="evidence" value="ECO:0007669"/>
    <property type="project" value="UniProtKB-SubCell"/>
</dbReference>
<dbReference type="GO" id="GO:1901678">
    <property type="term" value="P:iron coordination entity transport"/>
    <property type="evidence" value="ECO:0007669"/>
    <property type="project" value="UniProtKB-ARBA"/>
</dbReference>
<dbReference type="Gene3D" id="3.40.50.1980">
    <property type="entry name" value="Nitrogenase molybdenum iron protein domain"/>
    <property type="match status" value="2"/>
</dbReference>
<dbReference type="InterPro" id="IPR018062">
    <property type="entry name" value="HTH_AraC-typ_CS"/>
</dbReference>
<dbReference type="InterPro" id="IPR020449">
    <property type="entry name" value="Tscrpt_reg_AraC-type_HTH"/>
</dbReference>
<evidence type="ECO:0000256" key="5">
    <source>
        <dbReference type="ARBA" id="ARBA00023015"/>
    </source>
</evidence>
<keyword evidence="5" id="KW-0805">Transcription regulation</keyword>
<dbReference type="InterPro" id="IPR018060">
    <property type="entry name" value="HTH_AraC"/>
</dbReference>
<dbReference type="PANTHER" id="PTHR30532">
    <property type="entry name" value="IRON III DICITRATE-BINDING PERIPLASMIC PROTEIN"/>
    <property type="match status" value="1"/>
</dbReference>
<keyword evidence="14" id="KW-1185">Reference proteome</keyword>
<evidence type="ECO:0000259" key="11">
    <source>
        <dbReference type="PROSITE" id="PS01124"/>
    </source>
</evidence>
<evidence type="ECO:0000256" key="9">
    <source>
        <dbReference type="ARBA" id="ARBA00023288"/>
    </source>
</evidence>
<dbReference type="InterPro" id="IPR009057">
    <property type="entry name" value="Homeodomain-like_sf"/>
</dbReference>
<dbReference type="GO" id="GO:0030288">
    <property type="term" value="C:outer membrane-bounded periplasmic space"/>
    <property type="evidence" value="ECO:0007669"/>
    <property type="project" value="TreeGrafter"/>
</dbReference>
<dbReference type="FunFam" id="3.40.50.1980:FF:000003">
    <property type="entry name" value="Iron ABC transporter substrate-binding protein"/>
    <property type="match status" value="1"/>
</dbReference>
<evidence type="ECO:0000256" key="8">
    <source>
        <dbReference type="ARBA" id="ARBA00023163"/>
    </source>
</evidence>
<protein>
    <submittedName>
        <fullName evidence="13">ABC transporter substrate-binding protein</fullName>
    </submittedName>
</protein>
<comment type="similarity">
    <text evidence="2">Belongs to the bacterial solute-binding protein 8 family.</text>
</comment>
<evidence type="ECO:0000256" key="7">
    <source>
        <dbReference type="ARBA" id="ARBA00023139"/>
    </source>
</evidence>
<dbReference type="InterPro" id="IPR051313">
    <property type="entry name" value="Bact_iron-sidero_bind"/>
</dbReference>
<reference evidence="13 14" key="1">
    <citation type="submission" date="2019-12" db="EMBL/GenBank/DDBJ databases">
        <title>Paenibacillus sp. nov. sp. isolated from soil.</title>
        <authorList>
            <person name="Kim J."/>
            <person name="Jeong S.E."/>
            <person name="Jung H.S."/>
            <person name="Jeon C.O."/>
        </authorList>
    </citation>
    <scope>NUCLEOTIDE SEQUENCE [LARGE SCALE GENOMIC DNA]</scope>
    <source>
        <strain evidence="13 14">5J-6</strain>
    </source>
</reference>
<sequence>MRISDHTVLWNHVLIRVMDVRRMLLEPGEVMRGYRLPTSAFLYVTSGNALLHIDGVESRMKRFHVLHVGKGIRLDITAMEQLEYFMVLYKATLPLPSRLELVNMMERENPFQLRYSLSPKYPISWMQKLEHMYHIWQAPSPLDKLKVKTLFYQLLYELVEQLHEQGIDVIHPDLVSQAVYYMEEHYQEAVTLEELADTLECTTRQLLRLFKNQMDTSPIEYLIGLRLGKAKELLVYTDKTLKEISESVGYTDSYYFSRIFKKQEGVSPTRFKELYAWEWRRNNPFFLSRYPIVAGGLRRYSRNGCENHYQNRGEGDSQMVKKSRAWMTAMVVICFTLLLSACSTGGAPSPTTTSGVTPIPSANSTTAPATNKEADAPRVIKHAMGETTIKGTPSRVVILTNEGTEALLAVGVKPVGAVMSWLGEPWYDHIKNDMQNVTVVGDELQPNLELIASLKPDLIIGNKVRQEKIYDQLKQIAPTVFAADLVGDWKVNFKLYSEAVNKKDEGEKAMAAFDKRVVEVKGKLGSKAATKVSLVRFSASQVRIYQKQTFAGVLLNQLGIARPESQDKESFIEVLNKENIAKMDGDVLFYFVTEAKGKTDGANVVKEWQNDPLFKNLNVTKTNKVIQVDEGIWNSAGGYKAANLLLDELIKYFDVK</sequence>
<dbReference type="Gene3D" id="1.10.10.60">
    <property type="entry name" value="Homeodomain-like"/>
    <property type="match status" value="2"/>
</dbReference>
<keyword evidence="9" id="KW-0449">Lipoprotein</keyword>
<evidence type="ECO:0000256" key="2">
    <source>
        <dbReference type="ARBA" id="ARBA00008814"/>
    </source>
</evidence>
<dbReference type="PRINTS" id="PR00032">
    <property type="entry name" value="HTHARAC"/>
</dbReference>
<comment type="subcellular location">
    <subcellularLocation>
        <location evidence="1">Cell membrane</location>
        <topology evidence="1">Lipid-anchor</topology>
    </subcellularLocation>
</comment>
<dbReference type="PANTHER" id="PTHR30532:SF21">
    <property type="entry name" value="SIDEROPHORE-BINDING LIPOPROTEIN YFIY-RELATED"/>
    <property type="match status" value="1"/>
</dbReference>
<keyword evidence="8" id="KW-0804">Transcription</keyword>
<evidence type="ECO:0000256" key="10">
    <source>
        <dbReference type="SAM" id="MobiDB-lite"/>
    </source>
</evidence>